<keyword evidence="8" id="KW-1185">Reference proteome</keyword>
<evidence type="ECO:0000259" key="6">
    <source>
        <dbReference type="PROSITE" id="PS50249"/>
    </source>
</evidence>
<evidence type="ECO:0000313" key="8">
    <source>
        <dbReference type="Proteomes" id="UP000616201"/>
    </source>
</evidence>
<gene>
    <name evidence="7" type="ORF">C4F49_14170</name>
</gene>
<evidence type="ECO:0000256" key="3">
    <source>
        <dbReference type="ARBA" id="ARBA00022801"/>
    </source>
</evidence>
<feature type="domain" description="MPN" evidence="6">
    <location>
        <begin position="39"/>
        <end position="164"/>
    </location>
</feature>
<proteinExistence type="predicted"/>
<dbReference type="GO" id="GO:0006508">
    <property type="term" value="P:proteolysis"/>
    <property type="evidence" value="ECO:0007669"/>
    <property type="project" value="UniProtKB-KW"/>
</dbReference>
<dbReference type="RefSeq" id="WP_231388331.1">
    <property type="nucleotide sequence ID" value="NZ_MU158698.1"/>
</dbReference>
<dbReference type="InterPro" id="IPR001405">
    <property type="entry name" value="UPF0758"/>
</dbReference>
<dbReference type="PROSITE" id="PS50249">
    <property type="entry name" value="MPN"/>
    <property type="match status" value="1"/>
</dbReference>
<dbReference type="SUPFAM" id="SSF102712">
    <property type="entry name" value="JAB1/MPN domain"/>
    <property type="match status" value="1"/>
</dbReference>
<keyword evidence="3" id="KW-0378">Hydrolase</keyword>
<evidence type="ECO:0000256" key="4">
    <source>
        <dbReference type="ARBA" id="ARBA00022833"/>
    </source>
</evidence>
<keyword evidence="1" id="KW-0645">Protease</keyword>
<evidence type="ECO:0000256" key="5">
    <source>
        <dbReference type="ARBA" id="ARBA00023049"/>
    </source>
</evidence>
<dbReference type="PANTHER" id="PTHR30471">
    <property type="entry name" value="DNA REPAIR PROTEIN RADC"/>
    <property type="match status" value="1"/>
</dbReference>
<sequence>MQTFLDFKELLQTSDDIVANELSLCYKRSVELMGPQYKKLNNSRTVSNLLRQIWEKDQIEIRESFYLLCFSTGLDLLGFQKISEGGLDAVLVDFRILFSIALLSRASSIVVAHNHPSGTCHPSEMDRTLTKRIVEAGGLLDIRLNDHIILTETSYYSFRDEGLL</sequence>
<dbReference type="Pfam" id="PF04002">
    <property type="entry name" value="RadC"/>
    <property type="match status" value="1"/>
</dbReference>
<dbReference type="AlphaFoldDB" id="A0A928V1K8"/>
<dbReference type="InterPro" id="IPR037518">
    <property type="entry name" value="MPN"/>
</dbReference>
<protein>
    <submittedName>
        <fullName evidence="7">DNA repair protein</fullName>
    </submittedName>
</protein>
<dbReference type="InterPro" id="IPR020891">
    <property type="entry name" value="UPF0758_CS"/>
</dbReference>
<keyword evidence="2" id="KW-0479">Metal-binding</keyword>
<dbReference type="GO" id="GO:0046872">
    <property type="term" value="F:metal ion binding"/>
    <property type="evidence" value="ECO:0007669"/>
    <property type="project" value="UniProtKB-KW"/>
</dbReference>
<dbReference type="CDD" id="cd08071">
    <property type="entry name" value="MPN_DUF2466"/>
    <property type="match status" value="1"/>
</dbReference>
<evidence type="ECO:0000313" key="7">
    <source>
        <dbReference type="EMBL" id="MBE8714827.1"/>
    </source>
</evidence>
<keyword evidence="4" id="KW-0862">Zinc</keyword>
<dbReference type="EMBL" id="PRDK01000008">
    <property type="protein sequence ID" value="MBE8714827.1"/>
    <property type="molecule type" value="Genomic_DNA"/>
</dbReference>
<name>A0A928V1K8_9SPHI</name>
<evidence type="ECO:0000256" key="2">
    <source>
        <dbReference type="ARBA" id="ARBA00022723"/>
    </source>
</evidence>
<comment type="caution">
    <text evidence="7">The sequence shown here is derived from an EMBL/GenBank/DDBJ whole genome shotgun (WGS) entry which is preliminary data.</text>
</comment>
<dbReference type="PANTHER" id="PTHR30471:SF3">
    <property type="entry name" value="UPF0758 PROTEIN YEES-RELATED"/>
    <property type="match status" value="1"/>
</dbReference>
<evidence type="ECO:0000256" key="1">
    <source>
        <dbReference type="ARBA" id="ARBA00022670"/>
    </source>
</evidence>
<dbReference type="PROSITE" id="PS01302">
    <property type="entry name" value="UPF0758"/>
    <property type="match status" value="1"/>
</dbReference>
<reference evidence="7" key="1">
    <citation type="submission" date="2018-02" db="EMBL/GenBank/DDBJ databases">
        <authorList>
            <person name="Vasarhelyi B.M."/>
            <person name="Deshmukh S."/>
            <person name="Balint B."/>
            <person name="Kukolya J."/>
        </authorList>
    </citation>
    <scope>NUCLEOTIDE SEQUENCE</scope>
    <source>
        <strain evidence="7">KB22</strain>
    </source>
</reference>
<accession>A0A928V1K8</accession>
<keyword evidence="5" id="KW-0482">Metalloprotease</keyword>
<dbReference type="InterPro" id="IPR025657">
    <property type="entry name" value="RadC_JAB"/>
</dbReference>
<dbReference type="Gene3D" id="3.40.140.10">
    <property type="entry name" value="Cytidine Deaminase, domain 2"/>
    <property type="match status" value="1"/>
</dbReference>
<organism evidence="7 8">
    <name type="scientific">Sphingobacterium hungaricum</name>
    <dbReference type="NCBI Taxonomy" id="2082723"/>
    <lineage>
        <taxon>Bacteria</taxon>
        <taxon>Pseudomonadati</taxon>
        <taxon>Bacteroidota</taxon>
        <taxon>Sphingobacteriia</taxon>
        <taxon>Sphingobacteriales</taxon>
        <taxon>Sphingobacteriaceae</taxon>
        <taxon>Sphingobacterium</taxon>
    </lineage>
</organism>
<dbReference type="GO" id="GO:0008237">
    <property type="term" value="F:metallopeptidase activity"/>
    <property type="evidence" value="ECO:0007669"/>
    <property type="project" value="UniProtKB-KW"/>
</dbReference>
<dbReference type="Proteomes" id="UP000616201">
    <property type="component" value="Unassembled WGS sequence"/>
</dbReference>